<gene>
    <name evidence="9" type="ORF">CD039_08095</name>
</gene>
<dbReference type="CDD" id="cd17503">
    <property type="entry name" value="MFS_LmrB_MDR_like"/>
    <property type="match status" value="1"/>
</dbReference>
<feature type="transmembrane region" description="Helical" evidence="7">
    <location>
        <begin position="395"/>
        <end position="416"/>
    </location>
</feature>
<keyword evidence="3" id="KW-1003">Cell membrane</keyword>
<dbReference type="RefSeq" id="WP_103371890.1">
    <property type="nucleotide sequence ID" value="NZ_CBCRVO010000002.1"/>
</dbReference>
<keyword evidence="5 7" id="KW-1133">Transmembrane helix</keyword>
<dbReference type="PRINTS" id="PR01036">
    <property type="entry name" value="TCRTETB"/>
</dbReference>
<evidence type="ECO:0000256" key="3">
    <source>
        <dbReference type="ARBA" id="ARBA00022475"/>
    </source>
</evidence>
<feature type="transmembrane region" description="Helical" evidence="7">
    <location>
        <begin position="299"/>
        <end position="320"/>
    </location>
</feature>
<dbReference type="NCBIfam" id="TIGR00711">
    <property type="entry name" value="efflux_EmrB"/>
    <property type="match status" value="1"/>
</dbReference>
<feature type="transmembrane region" description="Helical" evidence="7">
    <location>
        <begin position="192"/>
        <end position="212"/>
    </location>
</feature>
<evidence type="ECO:0000256" key="4">
    <source>
        <dbReference type="ARBA" id="ARBA00022692"/>
    </source>
</evidence>
<protein>
    <submittedName>
        <fullName evidence="9">Drug:proton antiporter</fullName>
    </submittedName>
</protein>
<keyword evidence="4 7" id="KW-0812">Transmembrane</keyword>
<dbReference type="Gene3D" id="1.20.1720.10">
    <property type="entry name" value="Multidrug resistance protein D"/>
    <property type="match status" value="1"/>
</dbReference>
<proteinExistence type="predicted"/>
<feature type="transmembrane region" description="Helical" evidence="7">
    <location>
        <begin position="161"/>
        <end position="180"/>
    </location>
</feature>
<keyword evidence="10" id="KW-1185">Reference proteome</keyword>
<dbReference type="PANTHER" id="PTHR42718">
    <property type="entry name" value="MAJOR FACILITATOR SUPERFAMILY MULTIDRUG TRANSPORTER MFSC"/>
    <property type="match status" value="1"/>
</dbReference>
<comment type="subcellular location">
    <subcellularLocation>
        <location evidence="1">Cell membrane</location>
        <topology evidence="1">Multi-pass membrane protein</topology>
    </subcellularLocation>
</comment>
<sequence>MSLKAKLTMILIMLLGGFFGLLNETLLTTALPSVMRTFHIEYTQVQWLTTAFLLANGVVIPLSAMIIQRYTTRQVFLVAIGIFFVGTIIAGFSSTFTVLLVARIVQALGSGIMMPLMMTTMLDIFEPHERGKYMGIFGLVIMLAPAIGPTLSGYLVEYFNWRSLFHVVAPIAAITFLLALKFVKNVGTNRKVPIDLLSIILSVFGFGGLLYGTSSISRDGWDDPIVLTTVIGGLILVILFIYRQTKLETPLLNFSVFANKQFAVGLTIMAFTMISMIGSETILPMFVQNIMGKPALESGLILLPGALVMGVMSIVGGILFEKFGAKVLGLVGMLIVIITTSYFVFMDSDSSVIVLATVYAIRMIGLALGLMPLMTHTMNQLKPELNAHGSSMTNTVQQISASIGTAVLITIMSHVAQQFKPTMSDYKGLDKKAMAAQIQHDALLSGYHGAFVFAVIISIISFLSVFMLKGKKQADRDAAQNRAETQ</sequence>
<dbReference type="Pfam" id="PF07690">
    <property type="entry name" value="MFS_1"/>
    <property type="match status" value="1"/>
</dbReference>
<dbReference type="Proteomes" id="UP000242712">
    <property type="component" value="Unassembled WGS sequence"/>
</dbReference>
<feature type="transmembrane region" description="Helical" evidence="7">
    <location>
        <begin position="74"/>
        <end position="94"/>
    </location>
</feature>
<dbReference type="PROSITE" id="PS50850">
    <property type="entry name" value="MFS"/>
    <property type="match status" value="1"/>
</dbReference>
<dbReference type="InterPro" id="IPR036259">
    <property type="entry name" value="MFS_trans_sf"/>
</dbReference>
<evidence type="ECO:0000313" key="10">
    <source>
        <dbReference type="Proteomes" id="UP000242712"/>
    </source>
</evidence>
<evidence type="ECO:0000313" key="9">
    <source>
        <dbReference type="EMBL" id="POA08938.1"/>
    </source>
</evidence>
<feature type="transmembrane region" description="Helical" evidence="7">
    <location>
        <begin position="100"/>
        <end position="122"/>
    </location>
</feature>
<feature type="transmembrane region" description="Helical" evidence="7">
    <location>
        <begin position="447"/>
        <end position="468"/>
    </location>
</feature>
<dbReference type="InterPro" id="IPR004638">
    <property type="entry name" value="EmrB-like"/>
</dbReference>
<keyword evidence="6 7" id="KW-0472">Membrane</keyword>
<evidence type="ECO:0000256" key="2">
    <source>
        <dbReference type="ARBA" id="ARBA00022448"/>
    </source>
</evidence>
<comment type="caution">
    <text evidence="9">The sequence shown here is derived from an EMBL/GenBank/DDBJ whole genome shotgun (WGS) entry which is preliminary data.</text>
</comment>
<dbReference type="OrthoDB" id="9816041at2"/>
<dbReference type="EMBL" id="PPPX01000011">
    <property type="protein sequence ID" value="POA08938.1"/>
    <property type="molecule type" value="Genomic_DNA"/>
</dbReference>
<evidence type="ECO:0000256" key="1">
    <source>
        <dbReference type="ARBA" id="ARBA00004651"/>
    </source>
</evidence>
<feature type="domain" description="Major facilitator superfamily (MFS) profile" evidence="8">
    <location>
        <begin position="9"/>
        <end position="473"/>
    </location>
</feature>
<dbReference type="PANTHER" id="PTHR42718:SF24">
    <property type="entry name" value="MAJOR FACILITATOR SUPERFAMILY (MFS) PROFILE DOMAIN-CONTAINING PROTEIN"/>
    <property type="match status" value="1"/>
</dbReference>
<dbReference type="SUPFAM" id="SSF103473">
    <property type="entry name" value="MFS general substrate transporter"/>
    <property type="match status" value="1"/>
</dbReference>
<feature type="transmembrane region" description="Helical" evidence="7">
    <location>
        <begin position="327"/>
        <end position="345"/>
    </location>
</feature>
<name>A0A2K4FC48_9STAP</name>
<dbReference type="InterPro" id="IPR011701">
    <property type="entry name" value="MFS"/>
</dbReference>
<keyword evidence="2" id="KW-0813">Transport</keyword>
<organism evidence="9 10">
    <name type="scientific">Staphylococcus argensis</name>
    <dbReference type="NCBI Taxonomy" id="1607738"/>
    <lineage>
        <taxon>Bacteria</taxon>
        <taxon>Bacillati</taxon>
        <taxon>Bacillota</taxon>
        <taxon>Bacilli</taxon>
        <taxon>Bacillales</taxon>
        <taxon>Staphylococcaceae</taxon>
        <taxon>Staphylococcus</taxon>
    </lineage>
</organism>
<evidence type="ECO:0000256" key="7">
    <source>
        <dbReference type="SAM" id="Phobius"/>
    </source>
</evidence>
<evidence type="ECO:0000256" key="6">
    <source>
        <dbReference type="ARBA" id="ARBA00023136"/>
    </source>
</evidence>
<reference evidence="9 10" key="1">
    <citation type="submission" date="2017-08" db="EMBL/GenBank/DDBJ databases">
        <title>Draft genome sequences of 64 type strains of genus Staph aureus.</title>
        <authorList>
            <person name="Cole K."/>
            <person name="Golubchik T."/>
            <person name="Russell J."/>
            <person name="Foster D."/>
            <person name="Llewelyn M."/>
            <person name="Wilson D."/>
            <person name="Crook D."/>
            <person name="Paul J."/>
        </authorList>
    </citation>
    <scope>NUCLEOTIDE SEQUENCE [LARGE SCALE GENOMIC DNA]</scope>
    <source>
        <strain evidence="9 10">DSM 29875</strain>
    </source>
</reference>
<feature type="transmembrane region" description="Helical" evidence="7">
    <location>
        <begin position="224"/>
        <end position="242"/>
    </location>
</feature>
<dbReference type="GO" id="GO:0022857">
    <property type="term" value="F:transmembrane transporter activity"/>
    <property type="evidence" value="ECO:0007669"/>
    <property type="project" value="InterPro"/>
</dbReference>
<feature type="transmembrane region" description="Helical" evidence="7">
    <location>
        <begin position="351"/>
        <end position="374"/>
    </location>
</feature>
<dbReference type="Gene3D" id="1.20.1250.20">
    <property type="entry name" value="MFS general substrate transporter like domains"/>
    <property type="match status" value="1"/>
</dbReference>
<evidence type="ECO:0000259" key="8">
    <source>
        <dbReference type="PROSITE" id="PS50850"/>
    </source>
</evidence>
<dbReference type="GeneID" id="98298309"/>
<accession>A0A2K4FC48</accession>
<dbReference type="GO" id="GO:0005886">
    <property type="term" value="C:plasma membrane"/>
    <property type="evidence" value="ECO:0007669"/>
    <property type="project" value="UniProtKB-SubCell"/>
</dbReference>
<feature type="transmembrane region" description="Helical" evidence="7">
    <location>
        <begin position="134"/>
        <end position="155"/>
    </location>
</feature>
<dbReference type="InterPro" id="IPR020846">
    <property type="entry name" value="MFS_dom"/>
</dbReference>
<feature type="transmembrane region" description="Helical" evidence="7">
    <location>
        <begin position="262"/>
        <end position="287"/>
    </location>
</feature>
<dbReference type="AlphaFoldDB" id="A0A2K4FC48"/>
<feature type="transmembrane region" description="Helical" evidence="7">
    <location>
        <begin position="46"/>
        <end position="67"/>
    </location>
</feature>
<evidence type="ECO:0000256" key="5">
    <source>
        <dbReference type="ARBA" id="ARBA00022989"/>
    </source>
</evidence>